<dbReference type="RefSeq" id="XP_021281884.1">
    <property type="nucleotide sequence ID" value="XM_021426209.1"/>
</dbReference>
<feature type="region of interest" description="Disordered" evidence="1">
    <location>
        <begin position="33"/>
        <end position="68"/>
    </location>
</feature>
<sequence>MWQCRYWSYNCFACNFAAHALCAAKEMRPATCHGENVSSSGTTAAQSDEIHHKEDAASGTTQDQPEPAKIQDPTLQAMGRKSGRNKGSAAFTVFMYRIEQIIKHTHRYWSPKICRGCSQVRVVLTK</sequence>
<dbReference type="GeneID" id="110414800"/>
<accession>A0A6J1A5A0</accession>
<proteinExistence type="predicted"/>
<dbReference type="Proteomes" id="UP000504621">
    <property type="component" value="Unplaced"/>
</dbReference>
<organism evidence="2 3">
    <name type="scientific">Herrania umbratica</name>
    <dbReference type="NCBI Taxonomy" id="108875"/>
    <lineage>
        <taxon>Eukaryota</taxon>
        <taxon>Viridiplantae</taxon>
        <taxon>Streptophyta</taxon>
        <taxon>Embryophyta</taxon>
        <taxon>Tracheophyta</taxon>
        <taxon>Spermatophyta</taxon>
        <taxon>Magnoliopsida</taxon>
        <taxon>eudicotyledons</taxon>
        <taxon>Gunneridae</taxon>
        <taxon>Pentapetalae</taxon>
        <taxon>rosids</taxon>
        <taxon>malvids</taxon>
        <taxon>Malvales</taxon>
        <taxon>Malvaceae</taxon>
        <taxon>Byttnerioideae</taxon>
        <taxon>Herrania</taxon>
    </lineage>
</organism>
<dbReference type="OrthoDB" id="1036688at2759"/>
<reference evidence="3" key="1">
    <citation type="submission" date="2025-08" db="UniProtKB">
        <authorList>
            <consortium name="RefSeq"/>
        </authorList>
    </citation>
    <scope>IDENTIFICATION</scope>
    <source>
        <tissue evidence="3">Leaf</tissue>
    </source>
</reference>
<evidence type="ECO:0000256" key="1">
    <source>
        <dbReference type="SAM" id="MobiDB-lite"/>
    </source>
</evidence>
<dbReference type="AlphaFoldDB" id="A0A6J1A5A0"/>
<name>A0A6J1A5A0_9ROSI</name>
<feature type="compositionally biased region" description="Polar residues" evidence="1">
    <location>
        <begin position="36"/>
        <end position="46"/>
    </location>
</feature>
<protein>
    <submittedName>
        <fullName evidence="3">Uncharacterized protein LOC110414800</fullName>
    </submittedName>
</protein>
<evidence type="ECO:0000313" key="2">
    <source>
        <dbReference type="Proteomes" id="UP000504621"/>
    </source>
</evidence>
<keyword evidence="2" id="KW-1185">Reference proteome</keyword>
<evidence type="ECO:0000313" key="3">
    <source>
        <dbReference type="RefSeq" id="XP_021281884.1"/>
    </source>
</evidence>
<gene>
    <name evidence="3" type="primary">LOC110414800</name>
</gene>